<reference evidence="1 2" key="1">
    <citation type="submission" date="2020-06" db="EMBL/GenBank/DDBJ databases">
        <authorList>
            <person name="Hwang Y.J."/>
        </authorList>
    </citation>
    <scope>NUCLEOTIDE SEQUENCE [LARGE SCALE GENOMIC DNA]</scope>
    <source>
        <strain evidence="1 2">KUDC8001</strain>
    </source>
</reference>
<dbReference type="KEGG" id="add:HUW48_14575"/>
<evidence type="ECO:0000313" key="2">
    <source>
        <dbReference type="Proteomes" id="UP000514509"/>
    </source>
</evidence>
<dbReference type="Gene3D" id="1.20.1260.10">
    <property type="match status" value="1"/>
</dbReference>
<dbReference type="InterPro" id="IPR012347">
    <property type="entry name" value="Ferritin-like"/>
</dbReference>
<dbReference type="InterPro" id="IPR007814">
    <property type="entry name" value="PaaA_PaaC"/>
</dbReference>
<dbReference type="SUPFAM" id="SSF47240">
    <property type="entry name" value="Ferritin-like"/>
    <property type="match status" value="1"/>
</dbReference>
<dbReference type="InterPro" id="IPR009078">
    <property type="entry name" value="Ferritin-like_SF"/>
</dbReference>
<dbReference type="Proteomes" id="UP000514509">
    <property type="component" value="Chromosome"/>
</dbReference>
<reference evidence="1 2" key="2">
    <citation type="submission" date="2020-08" db="EMBL/GenBank/DDBJ databases">
        <title>Adhaeribacter dokdonensis sp. nov., isolated from the rhizosphere of Elymus tsukushiensis, a plant native to the Dokdo Islands, Republic of Korea.</title>
        <authorList>
            <person name="Ghim S.Y."/>
        </authorList>
    </citation>
    <scope>NUCLEOTIDE SEQUENCE [LARGE SCALE GENOMIC DNA]</scope>
    <source>
        <strain evidence="1 2">KUDC8001</strain>
    </source>
</reference>
<dbReference type="PANTHER" id="PTHR30458:SF0">
    <property type="entry name" value="1,2-PHENYLACETYL-COA EPOXIDASE, SUBUNIT C"/>
    <property type="match status" value="1"/>
</dbReference>
<dbReference type="GO" id="GO:0010124">
    <property type="term" value="P:phenylacetate catabolic process"/>
    <property type="evidence" value="ECO:0007669"/>
    <property type="project" value="InterPro"/>
</dbReference>
<dbReference type="EMBL" id="CP055153">
    <property type="protein sequence ID" value="QMU29185.1"/>
    <property type="molecule type" value="Genomic_DNA"/>
</dbReference>
<dbReference type="NCBIfam" id="TIGR02158">
    <property type="entry name" value="PA_CoA_Oxy3"/>
    <property type="match status" value="1"/>
</dbReference>
<dbReference type="AlphaFoldDB" id="A0A7L7L9H9"/>
<protein>
    <submittedName>
        <fullName evidence="1">Phenylacetate-CoA oxygenase subunit PaaC</fullName>
    </submittedName>
</protein>
<name>A0A7L7L9H9_9BACT</name>
<dbReference type="PANTHER" id="PTHR30458">
    <property type="entry name" value="PHENYLACETIC ACID DEGRADATION PROTEIN PAA"/>
    <property type="match status" value="1"/>
</dbReference>
<organism evidence="1 2">
    <name type="scientific">Adhaeribacter radiodurans</name>
    <dbReference type="NCBI Taxonomy" id="2745197"/>
    <lineage>
        <taxon>Bacteria</taxon>
        <taxon>Pseudomonadati</taxon>
        <taxon>Bacteroidota</taxon>
        <taxon>Cytophagia</taxon>
        <taxon>Cytophagales</taxon>
        <taxon>Hymenobacteraceae</taxon>
        <taxon>Adhaeribacter</taxon>
    </lineage>
</organism>
<dbReference type="RefSeq" id="WP_182411644.1">
    <property type="nucleotide sequence ID" value="NZ_CP055153.1"/>
</dbReference>
<keyword evidence="2" id="KW-1185">Reference proteome</keyword>
<accession>A0A7L7L9H9</accession>
<dbReference type="InterPro" id="IPR052703">
    <property type="entry name" value="Aromatic_CoA_ox/epox"/>
</dbReference>
<dbReference type="Pfam" id="PF05138">
    <property type="entry name" value="PaaA_PaaC"/>
    <property type="match status" value="1"/>
</dbReference>
<gene>
    <name evidence="1" type="primary">paaC</name>
    <name evidence="1" type="ORF">HUW48_14575</name>
</gene>
<proteinExistence type="predicted"/>
<evidence type="ECO:0000313" key="1">
    <source>
        <dbReference type="EMBL" id="QMU29185.1"/>
    </source>
</evidence>
<dbReference type="GO" id="GO:0005829">
    <property type="term" value="C:cytosol"/>
    <property type="evidence" value="ECO:0007669"/>
    <property type="project" value="TreeGrafter"/>
</dbReference>
<sequence>MDSEFALVDLLYKMADDQLILGHRNSEWTGIGPLLEEDIAFSSMAQDKLGHSLALYQLLHELGEADPDTLAFMRNANQFHCCHLVELPIGDYAFSLMRHFLFDNAELLRFEALTQSTYEPLAKVAVKLKSELKYHVLHANTLIRQLGTATPESTERLQKALEEAWPYALGIFEESIYEEQIISSKLFIGEVKLKQDWLAKIETILGQTNLKVPIPNTLTPALGGRMGQHTPYLQALLNEMTEVYNIDPNAEW</sequence>
<dbReference type="InterPro" id="IPR011882">
    <property type="entry name" value="PaaC"/>
</dbReference>